<keyword evidence="1" id="KW-0472">Membrane</keyword>
<comment type="caution">
    <text evidence="2">The sequence shown here is derived from an EMBL/GenBank/DDBJ whole genome shotgun (WGS) entry which is preliminary data.</text>
</comment>
<sequence length="123" mass="14029">MDKKQRNTGEIAAALLAICIGLISMIASHIWSVVDQINSHLILLKIGSWMPGWWGIGPYAGKETVGLVLWIASWFVLHFIFKRTNVSLKGWTYGFIIMFSIIIIFTWPPVYHAIWGWLPTLPF</sequence>
<dbReference type="Proteomes" id="UP000077271">
    <property type="component" value="Unassembled WGS sequence"/>
</dbReference>
<feature type="transmembrane region" description="Helical" evidence="1">
    <location>
        <begin position="93"/>
        <end position="118"/>
    </location>
</feature>
<proteinExistence type="predicted"/>
<keyword evidence="1" id="KW-1133">Transmembrane helix</keyword>
<organism evidence="2 3">
    <name type="scientific">Domibacillus aminovorans</name>
    <dbReference type="NCBI Taxonomy" id="29332"/>
    <lineage>
        <taxon>Bacteria</taxon>
        <taxon>Bacillati</taxon>
        <taxon>Bacillota</taxon>
        <taxon>Bacilli</taxon>
        <taxon>Bacillales</taxon>
        <taxon>Bacillaceae</taxon>
        <taxon>Domibacillus</taxon>
    </lineage>
</organism>
<evidence type="ECO:0000256" key="1">
    <source>
        <dbReference type="SAM" id="Phobius"/>
    </source>
</evidence>
<name>A0A177L0P4_9BACI</name>
<feature type="transmembrane region" description="Helical" evidence="1">
    <location>
        <begin position="64"/>
        <end position="81"/>
    </location>
</feature>
<dbReference type="EMBL" id="LQWZ01000004">
    <property type="protein sequence ID" value="OAH59238.1"/>
    <property type="molecule type" value="Genomic_DNA"/>
</dbReference>
<evidence type="ECO:0000313" key="3">
    <source>
        <dbReference type="Proteomes" id="UP000077271"/>
    </source>
</evidence>
<evidence type="ECO:0000313" key="2">
    <source>
        <dbReference type="EMBL" id="OAH59238.1"/>
    </source>
</evidence>
<gene>
    <name evidence="2" type="ORF">AWH48_15975</name>
</gene>
<feature type="transmembrane region" description="Helical" evidence="1">
    <location>
        <begin position="12"/>
        <end position="34"/>
    </location>
</feature>
<reference evidence="2 3" key="1">
    <citation type="submission" date="2016-01" db="EMBL/GenBank/DDBJ databases">
        <title>Investigation of taxonomic status of Bacillus aminovorans.</title>
        <authorList>
            <person name="Verma A."/>
            <person name="Pal Y."/>
            <person name="Krishnamurthi S."/>
        </authorList>
    </citation>
    <scope>NUCLEOTIDE SEQUENCE [LARGE SCALE GENOMIC DNA]</scope>
    <source>
        <strain evidence="2 3">DSM 4337</strain>
    </source>
</reference>
<protein>
    <submittedName>
        <fullName evidence="2">Uncharacterized protein</fullName>
    </submittedName>
</protein>
<keyword evidence="1" id="KW-0812">Transmembrane</keyword>
<accession>A0A177L0P4</accession>
<dbReference type="AlphaFoldDB" id="A0A177L0P4"/>
<dbReference type="OrthoDB" id="2604018at2"/>
<dbReference type="RefSeq" id="WP_063974386.1">
    <property type="nucleotide sequence ID" value="NZ_LQWZ01000004.1"/>
</dbReference>